<dbReference type="EMBL" id="JAFKCV010000023">
    <property type="protein sequence ID" value="MBN7827676.1"/>
    <property type="molecule type" value="Genomic_DNA"/>
</dbReference>
<dbReference type="AlphaFoldDB" id="A0A939DTJ9"/>
<keyword evidence="5" id="KW-1185">Reference proteome</keyword>
<dbReference type="Proteomes" id="UP000664654">
    <property type="component" value="Unassembled WGS sequence"/>
</dbReference>
<dbReference type="PANTHER" id="PTHR44591:SF3">
    <property type="entry name" value="RESPONSE REGULATORY DOMAIN-CONTAINING PROTEIN"/>
    <property type="match status" value="1"/>
</dbReference>
<gene>
    <name evidence="4" type="ORF">J0A66_20765</name>
</gene>
<evidence type="ECO:0000313" key="5">
    <source>
        <dbReference type="Proteomes" id="UP000664654"/>
    </source>
</evidence>
<protein>
    <submittedName>
        <fullName evidence="4">Response regulator</fullName>
    </submittedName>
</protein>
<accession>A0A939DTJ9</accession>
<dbReference type="InterPro" id="IPR050595">
    <property type="entry name" value="Bact_response_regulator"/>
</dbReference>
<feature type="domain" description="Response regulatory" evidence="3">
    <location>
        <begin position="25"/>
        <end position="141"/>
    </location>
</feature>
<dbReference type="SUPFAM" id="SSF52172">
    <property type="entry name" value="CheY-like"/>
    <property type="match status" value="1"/>
</dbReference>
<keyword evidence="1 2" id="KW-0597">Phosphoprotein</keyword>
<name>A0A939DTJ9_9ALTE</name>
<dbReference type="PANTHER" id="PTHR44591">
    <property type="entry name" value="STRESS RESPONSE REGULATOR PROTEIN 1"/>
    <property type="match status" value="1"/>
</dbReference>
<evidence type="ECO:0000313" key="4">
    <source>
        <dbReference type="EMBL" id="MBN7827676.1"/>
    </source>
</evidence>
<evidence type="ECO:0000256" key="2">
    <source>
        <dbReference type="PROSITE-ProRule" id="PRU00169"/>
    </source>
</evidence>
<organism evidence="4 5">
    <name type="scientific">Bowmanella dokdonensis</name>
    <dbReference type="NCBI Taxonomy" id="751969"/>
    <lineage>
        <taxon>Bacteria</taxon>
        <taxon>Pseudomonadati</taxon>
        <taxon>Pseudomonadota</taxon>
        <taxon>Gammaproteobacteria</taxon>
        <taxon>Alteromonadales</taxon>
        <taxon>Alteromonadaceae</taxon>
        <taxon>Bowmanella</taxon>
    </lineage>
</organism>
<comment type="caution">
    <text evidence="4">The sequence shown here is derived from an EMBL/GenBank/DDBJ whole genome shotgun (WGS) entry which is preliminary data.</text>
</comment>
<dbReference type="SMART" id="SM00448">
    <property type="entry name" value="REC"/>
    <property type="match status" value="1"/>
</dbReference>
<evidence type="ECO:0000259" key="3">
    <source>
        <dbReference type="PROSITE" id="PS50110"/>
    </source>
</evidence>
<dbReference type="PROSITE" id="PS50110">
    <property type="entry name" value="RESPONSE_REGULATORY"/>
    <property type="match status" value="1"/>
</dbReference>
<reference evidence="4" key="1">
    <citation type="submission" date="2021-03" db="EMBL/GenBank/DDBJ databases">
        <title>novel species isolated from a fishpond in China.</title>
        <authorList>
            <person name="Lu H."/>
            <person name="Cai Z."/>
        </authorList>
    </citation>
    <scope>NUCLEOTIDE SEQUENCE</scope>
    <source>
        <strain evidence="4">JCM 30855</strain>
    </source>
</reference>
<dbReference type="InterPro" id="IPR011006">
    <property type="entry name" value="CheY-like_superfamily"/>
</dbReference>
<sequence>MSLAKVDSQIMDKLMDPAKGNERKLILLVEDNDLVRRYTTTLLDLSGYDFVVAENAEQAIELLEQHPDIDLLLTDVMLPGKMDGLSLAEYAVRLRPGIKVILSSGDPGILDSVSPPLFSEEQFLHKPFTKDEFLTRLEWALLN</sequence>
<dbReference type="GO" id="GO:0000160">
    <property type="term" value="P:phosphorelay signal transduction system"/>
    <property type="evidence" value="ECO:0007669"/>
    <property type="project" value="InterPro"/>
</dbReference>
<dbReference type="Pfam" id="PF00072">
    <property type="entry name" value="Response_reg"/>
    <property type="match status" value="1"/>
</dbReference>
<dbReference type="RefSeq" id="WP_206575787.1">
    <property type="nucleotide sequence ID" value="NZ_JAFKCV010000023.1"/>
</dbReference>
<feature type="modified residue" description="4-aspartylphosphate" evidence="2">
    <location>
        <position position="75"/>
    </location>
</feature>
<evidence type="ECO:0000256" key="1">
    <source>
        <dbReference type="ARBA" id="ARBA00022553"/>
    </source>
</evidence>
<proteinExistence type="predicted"/>
<dbReference type="InterPro" id="IPR001789">
    <property type="entry name" value="Sig_transdc_resp-reg_receiver"/>
</dbReference>
<dbReference type="Gene3D" id="3.40.50.2300">
    <property type="match status" value="1"/>
</dbReference>